<protein>
    <submittedName>
        <fullName evidence="2">Branched-chain amino acid ABC transporter permease</fullName>
    </submittedName>
</protein>
<keyword evidence="3" id="KW-1185">Reference proteome</keyword>
<evidence type="ECO:0000313" key="2">
    <source>
        <dbReference type="EMBL" id="PZA14136.1"/>
    </source>
</evidence>
<keyword evidence="1" id="KW-0812">Transmembrane</keyword>
<gene>
    <name evidence="2" type="ORF">DNK49_23530</name>
</gene>
<dbReference type="Proteomes" id="UP000248259">
    <property type="component" value="Unassembled WGS sequence"/>
</dbReference>
<feature type="non-terminal residue" evidence="2">
    <location>
        <position position="99"/>
    </location>
</feature>
<accession>A0A323USE3</accession>
<organism evidence="2 3">
    <name type="scientific">Parazoarcus communis SWub3 = DSM 12120</name>
    <dbReference type="NCBI Taxonomy" id="1121029"/>
    <lineage>
        <taxon>Bacteria</taxon>
        <taxon>Pseudomonadati</taxon>
        <taxon>Pseudomonadota</taxon>
        <taxon>Betaproteobacteria</taxon>
        <taxon>Rhodocyclales</taxon>
        <taxon>Zoogloeaceae</taxon>
        <taxon>Parazoarcus</taxon>
    </lineage>
</organism>
<feature type="non-terminal residue" evidence="2">
    <location>
        <position position="1"/>
    </location>
</feature>
<feature type="transmembrane region" description="Helical" evidence="1">
    <location>
        <begin position="20"/>
        <end position="39"/>
    </location>
</feature>
<proteinExistence type="predicted"/>
<keyword evidence="1" id="KW-1133">Transmembrane helix</keyword>
<reference evidence="2 3" key="1">
    <citation type="submission" date="2018-06" db="EMBL/GenBank/DDBJ databases">
        <title>Azoarcus communis strain SWub3 genome.</title>
        <authorList>
            <person name="Zorraquino Salvo V."/>
            <person name="Toubiana D."/>
            <person name="Blumwald E."/>
        </authorList>
    </citation>
    <scope>NUCLEOTIDE SEQUENCE [LARGE SCALE GENOMIC DNA]</scope>
    <source>
        <strain evidence="2 3">SWub3</strain>
    </source>
</reference>
<sequence length="99" mass="10334">VAFGALTLAMMQTGIVPATVWLLVGMGVLAAVLDGGAALKSGQTRKLVGVAGWNLAYPLGLAALLMLLPLKELPMLAQVLFALAIVVPMGPLMYRLVYQ</sequence>
<evidence type="ECO:0000313" key="3">
    <source>
        <dbReference type="Proteomes" id="UP000248259"/>
    </source>
</evidence>
<keyword evidence="1" id="KW-0472">Membrane</keyword>
<dbReference type="EMBL" id="QKOE01000158">
    <property type="protein sequence ID" value="PZA14136.1"/>
    <property type="molecule type" value="Genomic_DNA"/>
</dbReference>
<feature type="transmembrane region" description="Helical" evidence="1">
    <location>
        <begin position="51"/>
        <end position="70"/>
    </location>
</feature>
<name>A0A323USE3_9RHOO</name>
<evidence type="ECO:0000256" key="1">
    <source>
        <dbReference type="SAM" id="Phobius"/>
    </source>
</evidence>
<feature type="transmembrane region" description="Helical" evidence="1">
    <location>
        <begin position="76"/>
        <end position="97"/>
    </location>
</feature>
<dbReference type="AlphaFoldDB" id="A0A323USE3"/>
<comment type="caution">
    <text evidence="2">The sequence shown here is derived from an EMBL/GenBank/DDBJ whole genome shotgun (WGS) entry which is preliminary data.</text>
</comment>